<evidence type="ECO:0000256" key="1">
    <source>
        <dbReference type="SAM" id="MobiDB-lite"/>
    </source>
</evidence>
<organism evidence="2 3">
    <name type="scientific">Acanthoscelides obtectus</name>
    <name type="common">Bean weevil</name>
    <name type="synonym">Bruchus obtectus</name>
    <dbReference type="NCBI Taxonomy" id="200917"/>
    <lineage>
        <taxon>Eukaryota</taxon>
        <taxon>Metazoa</taxon>
        <taxon>Ecdysozoa</taxon>
        <taxon>Arthropoda</taxon>
        <taxon>Hexapoda</taxon>
        <taxon>Insecta</taxon>
        <taxon>Pterygota</taxon>
        <taxon>Neoptera</taxon>
        <taxon>Endopterygota</taxon>
        <taxon>Coleoptera</taxon>
        <taxon>Polyphaga</taxon>
        <taxon>Cucujiformia</taxon>
        <taxon>Chrysomeloidea</taxon>
        <taxon>Chrysomelidae</taxon>
        <taxon>Bruchinae</taxon>
        <taxon>Bruchini</taxon>
        <taxon>Acanthoscelides</taxon>
    </lineage>
</organism>
<name>A0A9P0KW47_ACAOB</name>
<evidence type="ECO:0000313" key="3">
    <source>
        <dbReference type="Proteomes" id="UP001152888"/>
    </source>
</evidence>
<feature type="region of interest" description="Disordered" evidence="1">
    <location>
        <begin position="125"/>
        <end position="154"/>
    </location>
</feature>
<proteinExistence type="predicted"/>
<evidence type="ECO:0000313" key="2">
    <source>
        <dbReference type="EMBL" id="CAH1985467.1"/>
    </source>
</evidence>
<dbReference type="EMBL" id="CAKOFQ010006980">
    <property type="protein sequence ID" value="CAH1985467.1"/>
    <property type="molecule type" value="Genomic_DNA"/>
</dbReference>
<gene>
    <name evidence="2" type="ORF">ACAOBT_LOCUS16692</name>
</gene>
<sequence length="154" mass="16451">MNLALIDAKFRKFCLGGKFPIISTALALFSNKSSKNQSPSLDVSLISQSPLRCAATSNVSKFLFRSTSSLAMTNSMALAAPFSRARKVATPAFAFDSRFVFLRPPPTLPLVADAPVTVAWCPPPNAAPASTSPPTVQSIRGSYTNASRRMPEDV</sequence>
<keyword evidence="3" id="KW-1185">Reference proteome</keyword>
<dbReference type="AlphaFoldDB" id="A0A9P0KW47"/>
<comment type="caution">
    <text evidence="2">The sequence shown here is derived from an EMBL/GenBank/DDBJ whole genome shotgun (WGS) entry which is preliminary data.</text>
</comment>
<accession>A0A9P0KW47</accession>
<dbReference type="OrthoDB" id="10065496at2759"/>
<reference evidence="2" key="1">
    <citation type="submission" date="2022-03" db="EMBL/GenBank/DDBJ databases">
        <authorList>
            <person name="Sayadi A."/>
        </authorList>
    </citation>
    <scope>NUCLEOTIDE SEQUENCE</scope>
</reference>
<dbReference type="Proteomes" id="UP001152888">
    <property type="component" value="Unassembled WGS sequence"/>
</dbReference>
<protein>
    <submittedName>
        <fullName evidence="2">Uncharacterized protein</fullName>
    </submittedName>
</protein>
<feature type="compositionally biased region" description="Polar residues" evidence="1">
    <location>
        <begin position="136"/>
        <end position="147"/>
    </location>
</feature>